<dbReference type="EMBL" id="JBFRYC010000002">
    <property type="protein sequence ID" value="MEX1660999.1"/>
    <property type="molecule type" value="Genomic_DNA"/>
</dbReference>
<gene>
    <name evidence="2" type="ORF">AB4874_04950</name>
</gene>
<dbReference type="Pfam" id="PF12146">
    <property type="entry name" value="Hydrolase_4"/>
    <property type="match status" value="1"/>
</dbReference>
<dbReference type="GO" id="GO:0016787">
    <property type="term" value="F:hydrolase activity"/>
    <property type="evidence" value="ECO:0007669"/>
    <property type="project" value="UniProtKB-KW"/>
</dbReference>
<keyword evidence="2" id="KW-0378">Hydrolase</keyword>
<dbReference type="InterPro" id="IPR022742">
    <property type="entry name" value="Hydrolase_4"/>
</dbReference>
<dbReference type="InterPro" id="IPR051044">
    <property type="entry name" value="MAG_DAG_Lipase"/>
</dbReference>
<dbReference type="InterPro" id="IPR029058">
    <property type="entry name" value="AB_hydrolase_fold"/>
</dbReference>
<feature type="domain" description="Serine aminopeptidase S33" evidence="1">
    <location>
        <begin position="40"/>
        <end position="294"/>
    </location>
</feature>
<dbReference type="PANTHER" id="PTHR11614">
    <property type="entry name" value="PHOSPHOLIPASE-RELATED"/>
    <property type="match status" value="1"/>
</dbReference>
<comment type="caution">
    <text evidence="2">The sequence shown here is derived from an EMBL/GenBank/DDBJ whole genome shotgun (WGS) entry which is preliminary data.</text>
</comment>
<organism evidence="2 3">
    <name type="scientific">Thioclava arctica</name>
    <dbReference type="NCBI Taxonomy" id="3238301"/>
    <lineage>
        <taxon>Bacteria</taxon>
        <taxon>Pseudomonadati</taxon>
        <taxon>Pseudomonadota</taxon>
        <taxon>Alphaproteobacteria</taxon>
        <taxon>Rhodobacterales</taxon>
        <taxon>Paracoccaceae</taxon>
        <taxon>Thioclava</taxon>
    </lineage>
</organism>
<evidence type="ECO:0000313" key="2">
    <source>
        <dbReference type="EMBL" id="MEX1660999.1"/>
    </source>
</evidence>
<reference evidence="2 3" key="1">
    <citation type="journal article" date="2011" name="Int. J. Syst. Evol. Microbiol.">
        <title>Zhongshania antarctica gen. nov., sp. nov. and Zhongshania guokunii sp. nov., gammaproteobacteria respectively isolated from coastal attached (fast) ice and surface seawater of the Antarctic.</title>
        <authorList>
            <person name="Li H.J."/>
            <person name="Zhang X.Y."/>
            <person name="Chen C.X."/>
            <person name="Zhang Y.J."/>
            <person name="Gao Z.M."/>
            <person name="Yu Y."/>
            <person name="Chen X.L."/>
            <person name="Chen B."/>
            <person name="Zhang Y.Z."/>
        </authorList>
    </citation>
    <scope>NUCLEOTIDE SEQUENCE [LARGE SCALE GENOMIC DNA]</scope>
    <source>
        <strain evidence="2 3">15-R06ZXC-3</strain>
    </source>
</reference>
<evidence type="ECO:0000313" key="3">
    <source>
        <dbReference type="Proteomes" id="UP001557465"/>
    </source>
</evidence>
<dbReference type="Proteomes" id="UP001557465">
    <property type="component" value="Unassembled WGS sequence"/>
</dbReference>
<dbReference type="SUPFAM" id="SSF53474">
    <property type="entry name" value="alpha/beta-Hydrolases"/>
    <property type="match status" value="1"/>
</dbReference>
<sequence length="324" mass="34992">MERAPLNEAIARGPEGGAAYWLHTDDGVRIRFGHWPGPAKPRGTVFLLCGRTEYIEKYGPAAAELAARGYAMLAVDWRGQGLADRLLPNDPMKGHVGGILDYQIDLKAVIKAAHELALPRPFFFIGHSMGGAIGLRAIQGKDHPFAAAAFSAPMWGIKVNAMLHPFRIILAQLFGGSPFAEGFPPGMNAQTYVYRDSFNANRLTRDPAMWAWLLDQAAQEPALTLGGPTIHWVAESILECEALNALPSPDLPCYCALGGVEKIVYTPSVHDRMGRWPGAKFDVMPGAEHEIMMEVPATRARFYDACAALFDAAGAAAAPIAESA</sequence>
<evidence type="ECO:0000259" key="1">
    <source>
        <dbReference type="Pfam" id="PF12146"/>
    </source>
</evidence>
<name>A0ABV3TJK1_9RHOB</name>
<keyword evidence="3" id="KW-1185">Reference proteome</keyword>
<dbReference type="RefSeq" id="WP_295532643.1">
    <property type="nucleotide sequence ID" value="NZ_JBFRYC010000002.1"/>
</dbReference>
<proteinExistence type="predicted"/>
<accession>A0ABV3TJK1</accession>
<protein>
    <submittedName>
        <fullName evidence="2">Alpha/beta hydrolase</fullName>
    </submittedName>
</protein>
<dbReference type="Gene3D" id="3.40.50.1820">
    <property type="entry name" value="alpha/beta hydrolase"/>
    <property type="match status" value="1"/>
</dbReference>